<dbReference type="Gene3D" id="3.30.750.44">
    <property type="match status" value="1"/>
</dbReference>
<feature type="domain" description="PDZ" evidence="6">
    <location>
        <begin position="98"/>
        <end position="168"/>
    </location>
</feature>
<dbReference type="GO" id="GO:0004175">
    <property type="term" value="F:endopeptidase activity"/>
    <property type="evidence" value="ECO:0007669"/>
    <property type="project" value="TreeGrafter"/>
</dbReference>
<dbReference type="Pfam" id="PF17820">
    <property type="entry name" value="PDZ_6"/>
    <property type="match status" value="1"/>
</dbReference>
<dbReference type="Pfam" id="PF03572">
    <property type="entry name" value="Peptidase_S41"/>
    <property type="match status" value="1"/>
</dbReference>
<dbReference type="Gene3D" id="3.90.226.10">
    <property type="entry name" value="2-enoyl-CoA Hydratase, Chain A, domain 1"/>
    <property type="match status" value="1"/>
</dbReference>
<dbReference type="NCBIfam" id="TIGR00225">
    <property type="entry name" value="prc"/>
    <property type="match status" value="1"/>
</dbReference>
<protein>
    <submittedName>
        <fullName evidence="7">Carboxyl-terminal protease</fullName>
    </submittedName>
</protein>
<dbReference type="PANTHER" id="PTHR32060:SF30">
    <property type="entry name" value="CARBOXY-TERMINAL PROCESSING PROTEASE CTPA"/>
    <property type="match status" value="1"/>
</dbReference>
<dbReference type="SMART" id="SM00245">
    <property type="entry name" value="TSPc"/>
    <property type="match status" value="1"/>
</dbReference>
<dbReference type="InterPro" id="IPR041489">
    <property type="entry name" value="PDZ_6"/>
</dbReference>
<dbReference type="SUPFAM" id="SSF50156">
    <property type="entry name" value="PDZ domain-like"/>
    <property type="match status" value="1"/>
</dbReference>
<keyword evidence="3 5" id="KW-0378">Hydrolase</keyword>
<keyword evidence="8" id="KW-1185">Reference proteome</keyword>
<dbReference type="SMART" id="SM00228">
    <property type="entry name" value="PDZ"/>
    <property type="match status" value="1"/>
</dbReference>
<dbReference type="HOGENOM" id="CLU_017295_3_2_9"/>
<dbReference type="GO" id="GO:0030288">
    <property type="term" value="C:outer membrane-bounded periplasmic space"/>
    <property type="evidence" value="ECO:0007669"/>
    <property type="project" value="TreeGrafter"/>
</dbReference>
<accession>F4A097</accession>
<dbReference type="eggNOG" id="COG0793">
    <property type="taxonomic scope" value="Bacteria"/>
</dbReference>
<reference evidence="8" key="1">
    <citation type="submission" date="2010-11" db="EMBL/GenBank/DDBJ databases">
        <title>The complete genome of Mahella australiensis DSM 15567.</title>
        <authorList>
            <consortium name="US DOE Joint Genome Institute (JGI-PGF)"/>
            <person name="Lucas S."/>
            <person name="Copeland A."/>
            <person name="Lapidus A."/>
            <person name="Bruce D."/>
            <person name="Goodwin L."/>
            <person name="Pitluck S."/>
            <person name="Kyrpides N."/>
            <person name="Mavromatis K."/>
            <person name="Pagani I."/>
            <person name="Ivanova N."/>
            <person name="Teshima H."/>
            <person name="Brettin T."/>
            <person name="Detter J.C."/>
            <person name="Han C."/>
            <person name="Tapia R."/>
            <person name="Land M."/>
            <person name="Hauser L."/>
            <person name="Markowitz V."/>
            <person name="Cheng J.-F."/>
            <person name="Hugenholtz P."/>
            <person name="Woyke T."/>
            <person name="Wu D."/>
            <person name="Spring S."/>
            <person name="Pukall R."/>
            <person name="Steenblock K."/>
            <person name="Schneider S."/>
            <person name="Klenk H.-P."/>
            <person name="Eisen J.A."/>
        </authorList>
    </citation>
    <scope>NUCLEOTIDE SEQUENCE [LARGE SCALE GENOMIC DNA]</scope>
    <source>
        <strain evidence="8">DSM 15567 / CIP 107919 / 50-1 BON</strain>
    </source>
</reference>
<dbReference type="PROSITE" id="PS50106">
    <property type="entry name" value="PDZ"/>
    <property type="match status" value="1"/>
</dbReference>
<dbReference type="GO" id="GO:0006508">
    <property type="term" value="P:proteolysis"/>
    <property type="evidence" value="ECO:0007669"/>
    <property type="project" value="UniProtKB-KW"/>
</dbReference>
<dbReference type="STRING" id="697281.Mahau_1750"/>
<dbReference type="Gene3D" id="2.30.42.10">
    <property type="match status" value="1"/>
</dbReference>
<keyword evidence="2 5" id="KW-0645">Protease</keyword>
<proteinExistence type="inferred from homology"/>
<dbReference type="Proteomes" id="UP000008457">
    <property type="component" value="Chromosome"/>
</dbReference>
<evidence type="ECO:0000313" key="8">
    <source>
        <dbReference type="Proteomes" id="UP000008457"/>
    </source>
</evidence>
<keyword evidence="4 5" id="KW-0720">Serine protease</keyword>
<dbReference type="InterPro" id="IPR004447">
    <property type="entry name" value="Peptidase_S41A"/>
</dbReference>
<reference evidence="7 8" key="2">
    <citation type="journal article" date="2011" name="Stand. Genomic Sci.">
        <title>Complete genome sequence of Mahella australiensis type strain (50-1 BON).</title>
        <authorList>
            <person name="Sikorski J."/>
            <person name="Teshima H."/>
            <person name="Nolan M."/>
            <person name="Lucas S."/>
            <person name="Hammon N."/>
            <person name="Deshpande S."/>
            <person name="Cheng J.F."/>
            <person name="Pitluck S."/>
            <person name="Liolios K."/>
            <person name="Pagani I."/>
            <person name="Ivanova N."/>
            <person name="Huntemann M."/>
            <person name="Mavromatis K."/>
            <person name="Ovchinikova G."/>
            <person name="Pati A."/>
            <person name="Tapia R."/>
            <person name="Han C."/>
            <person name="Goodwin L."/>
            <person name="Chen A."/>
            <person name="Palaniappan K."/>
            <person name="Land M."/>
            <person name="Hauser L."/>
            <person name="Ngatchou-Djao O.D."/>
            <person name="Rohde M."/>
            <person name="Pukall R."/>
            <person name="Spring S."/>
            <person name="Abt B."/>
            <person name="Goker M."/>
            <person name="Detter J.C."/>
            <person name="Woyke T."/>
            <person name="Bristow J."/>
            <person name="Markowitz V."/>
            <person name="Hugenholtz P."/>
            <person name="Eisen J.A."/>
            <person name="Kyrpides N.C."/>
            <person name="Klenk H.P."/>
            <person name="Lapidus A."/>
        </authorList>
    </citation>
    <scope>NUCLEOTIDE SEQUENCE [LARGE SCALE GENOMIC DNA]</scope>
    <source>
        <strain evidence="8">DSM 15567 / CIP 107919 / 50-1 BON</strain>
    </source>
</reference>
<dbReference type="EMBL" id="CP002360">
    <property type="protein sequence ID" value="AEE96931.1"/>
    <property type="molecule type" value="Genomic_DNA"/>
</dbReference>
<dbReference type="OrthoDB" id="9812068at2"/>
<evidence type="ECO:0000256" key="5">
    <source>
        <dbReference type="RuleBase" id="RU004404"/>
    </source>
</evidence>
<evidence type="ECO:0000259" key="6">
    <source>
        <dbReference type="PROSITE" id="PS50106"/>
    </source>
</evidence>
<dbReference type="SUPFAM" id="SSF52096">
    <property type="entry name" value="ClpP/crotonase"/>
    <property type="match status" value="1"/>
</dbReference>
<dbReference type="GO" id="GO:0007165">
    <property type="term" value="P:signal transduction"/>
    <property type="evidence" value="ECO:0007669"/>
    <property type="project" value="TreeGrafter"/>
</dbReference>
<evidence type="ECO:0000313" key="7">
    <source>
        <dbReference type="EMBL" id="AEE96931.1"/>
    </source>
</evidence>
<dbReference type="InterPro" id="IPR001478">
    <property type="entry name" value="PDZ"/>
</dbReference>
<dbReference type="InterPro" id="IPR055210">
    <property type="entry name" value="CtpA/B_N"/>
</dbReference>
<name>F4A097_MAHA5</name>
<dbReference type="CDD" id="cd07560">
    <property type="entry name" value="Peptidase_S41_CPP"/>
    <property type="match status" value="1"/>
</dbReference>
<dbReference type="FunFam" id="2.30.42.10:FF:000063">
    <property type="entry name" value="Peptidase, S41 family"/>
    <property type="match status" value="1"/>
</dbReference>
<evidence type="ECO:0000256" key="2">
    <source>
        <dbReference type="ARBA" id="ARBA00022670"/>
    </source>
</evidence>
<evidence type="ECO:0000256" key="1">
    <source>
        <dbReference type="ARBA" id="ARBA00009179"/>
    </source>
</evidence>
<dbReference type="KEGG" id="mas:Mahau_1750"/>
<sequence length="402" mass="43741">MISKKQTIIIVIIAVILSSTLTLAINDYWQVYQGDKVTISREDYQWLVSTSKLAEVKKTIESQFALPYDESKLMDGAVKGLVAALGDPYSQYFDKDEYKEFMEHTTGKYAGVGLLVTVNPDDNLIEVVNAFKDGPAAKAGIKPGDKVVKVDGQDVDGSSLDKAVAMMKGDKGTKVKVTILREGSAQLLEFELVRDIINIQTIEYSMMDGGIGYIRLTTFDQGSVKEFDAALNALSKQGMKGLIFDLRDNPGGLLDVAVEIADRLMPKGLIVYTMDKNGEKQSWSSDANKIDVPLVILVNENSASASEVVSGAVQDSGSGTLVGTKTFGKGIVQSIRDFKDGSALKLTTSKYYTPKGRNIHGTGIQPDVVVEMPEGYQSSLQIKPEDDTQLQKAVEVLKSKIK</sequence>
<dbReference type="MEROPS" id="S41.004"/>
<dbReference type="PANTHER" id="PTHR32060">
    <property type="entry name" value="TAIL-SPECIFIC PROTEASE"/>
    <property type="match status" value="1"/>
</dbReference>
<dbReference type="InterPro" id="IPR029045">
    <property type="entry name" value="ClpP/crotonase-like_dom_sf"/>
</dbReference>
<dbReference type="CDD" id="cd06782">
    <property type="entry name" value="cpPDZ_CPP-like"/>
    <property type="match status" value="1"/>
</dbReference>
<organism evidence="7 8">
    <name type="scientific">Mahella australiensis (strain DSM 15567 / CIP 107919 / 50-1 BON)</name>
    <dbReference type="NCBI Taxonomy" id="697281"/>
    <lineage>
        <taxon>Bacteria</taxon>
        <taxon>Bacillati</taxon>
        <taxon>Bacillota</taxon>
        <taxon>Clostridia</taxon>
        <taxon>Thermoanaerobacterales</taxon>
        <taxon>Thermoanaerobacterales Family IV. Incertae Sedis</taxon>
        <taxon>Mahella</taxon>
    </lineage>
</organism>
<dbReference type="Pfam" id="PF22694">
    <property type="entry name" value="CtpB_N-like"/>
    <property type="match status" value="1"/>
</dbReference>
<dbReference type="GO" id="GO:0008236">
    <property type="term" value="F:serine-type peptidase activity"/>
    <property type="evidence" value="ECO:0007669"/>
    <property type="project" value="UniProtKB-KW"/>
</dbReference>
<dbReference type="RefSeq" id="WP_013781359.1">
    <property type="nucleotide sequence ID" value="NC_015520.1"/>
</dbReference>
<comment type="similarity">
    <text evidence="1 5">Belongs to the peptidase S41A family.</text>
</comment>
<dbReference type="InterPro" id="IPR005151">
    <property type="entry name" value="Tail-specific_protease"/>
</dbReference>
<evidence type="ECO:0000256" key="3">
    <source>
        <dbReference type="ARBA" id="ARBA00022801"/>
    </source>
</evidence>
<dbReference type="InterPro" id="IPR036034">
    <property type="entry name" value="PDZ_sf"/>
</dbReference>
<evidence type="ECO:0000256" key="4">
    <source>
        <dbReference type="ARBA" id="ARBA00022825"/>
    </source>
</evidence>
<dbReference type="AlphaFoldDB" id="F4A097"/>
<gene>
    <name evidence="7" type="ordered locus">Mahau_1750</name>
</gene>